<sequence>MKTDTKKYRIILNDGSQEIASWTQDEKPPAGLGEHFQIPEKIRNKYPSLSGEAMIFRIELDEAADIFYADVVREHALAY</sequence>
<dbReference type="EMBL" id="JBHUIT010000007">
    <property type="protein sequence ID" value="MFD2256354.1"/>
    <property type="molecule type" value="Genomic_DNA"/>
</dbReference>
<keyword evidence="2" id="KW-1185">Reference proteome</keyword>
<gene>
    <name evidence="1" type="ORF">ACFSSA_06690</name>
</gene>
<organism evidence="1 2">
    <name type="scientific">Luteolibacter algae</name>
    <dbReference type="NCBI Taxonomy" id="454151"/>
    <lineage>
        <taxon>Bacteria</taxon>
        <taxon>Pseudomonadati</taxon>
        <taxon>Verrucomicrobiota</taxon>
        <taxon>Verrucomicrobiia</taxon>
        <taxon>Verrucomicrobiales</taxon>
        <taxon>Verrucomicrobiaceae</taxon>
        <taxon>Luteolibacter</taxon>
    </lineage>
</organism>
<proteinExistence type="predicted"/>
<name>A0ABW5D6I2_9BACT</name>
<accession>A0ABW5D6I2</accession>
<dbReference type="RefSeq" id="WP_386819517.1">
    <property type="nucleotide sequence ID" value="NZ_JBHUIT010000007.1"/>
</dbReference>
<comment type="caution">
    <text evidence="1">The sequence shown here is derived from an EMBL/GenBank/DDBJ whole genome shotgun (WGS) entry which is preliminary data.</text>
</comment>
<dbReference type="Proteomes" id="UP001597375">
    <property type="component" value="Unassembled WGS sequence"/>
</dbReference>
<protein>
    <submittedName>
        <fullName evidence="1">Uncharacterized protein</fullName>
    </submittedName>
</protein>
<reference evidence="2" key="1">
    <citation type="journal article" date="2019" name="Int. J. Syst. Evol. Microbiol.">
        <title>The Global Catalogue of Microorganisms (GCM) 10K type strain sequencing project: providing services to taxonomists for standard genome sequencing and annotation.</title>
        <authorList>
            <consortium name="The Broad Institute Genomics Platform"/>
            <consortium name="The Broad Institute Genome Sequencing Center for Infectious Disease"/>
            <person name="Wu L."/>
            <person name="Ma J."/>
        </authorList>
    </citation>
    <scope>NUCLEOTIDE SEQUENCE [LARGE SCALE GENOMIC DNA]</scope>
    <source>
        <strain evidence="2">CGMCC 4.7106</strain>
    </source>
</reference>
<evidence type="ECO:0000313" key="2">
    <source>
        <dbReference type="Proteomes" id="UP001597375"/>
    </source>
</evidence>
<evidence type="ECO:0000313" key="1">
    <source>
        <dbReference type="EMBL" id="MFD2256354.1"/>
    </source>
</evidence>